<dbReference type="InterPro" id="IPR026912">
    <property type="entry name" value="Adenine_deam_C"/>
</dbReference>
<dbReference type="Gene3D" id="2.30.40.10">
    <property type="entry name" value="Urease, subunit C, domain 1"/>
    <property type="match status" value="1"/>
</dbReference>
<dbReference type="Proteomes" id="UP001163687">
    <property type="component" value="Chromosome"/>
</dbReference>
<dbReference type="SUPFAM" id="SSF51556">
    <property type="entry name" value="Metallo-dependent hydrolases"/>
    <property type="match status" value="1"/>
</dbReference>
<dbReference type="AlphaFoldDB" id="A0AA35CNQ9"/>
<reference evidence="7" key="1">
    <citation type="submission" date="2022-03" db="EMBL/GenBank/DDBJ databases">
        <title>Complete genome sequence of Caldinitratiruptor microaerophilus.</title>
        <authorList>
            <person name="Mukaiyama R."/>
            <person name="Nishiyama T."/>
            <person name="Ueda K."/>
        </authorList>
    </citation>
    <scope>NUCLEOTIDE SEQUENCE</scope>
    <source>
        <strain evidence="7">JCM 16183</strain>
    </source>
</reference>
<dbReference type="EC" id="3.5.4.2" evidence="2"/>
<dbReference type="RefSeq" id="WP_264844687.1">
    <property type="nucleotide sequence ID" value="NZ_AP025628.1"/>
</dbReference>
<evidence type="ECO:0000259" key="6">
    <source>
        <dbReference type="Pfam" id="PF13382"/>
    </source>
</evidence>
<dbReference type="Pfam" id="PF01979">
    <property type="entry name" value="Amidohydro_1"/>
    <property type="match status" value="1"/>
</dbReference>
<protein>
    <recommendedName>
        <fullName evidence="2">adenine deaminase</fullName>
        <ecNumber evidence="2">3.5.4.2</ecNumber>
    </recommendedName>
</protein>
<proteinExistence type="inferred from homology"/>
<evidence type="ECO:0000256" key="4">
    <source>
        <dbReference type="ARBA" id="ARBA00047720"/>
    </source>
</evidence>
<dbReference type="EMBL" id="AP025628">
    <property type="protein sequence ID" value="BDG60685.1"/>
    <property type="molecule type" value="Genomic_DNA"/>
</dbReference>
<evidence type="ECO:0000256" key="2">
    <source>
        <dbReference type="ARBA" id="ARBA00012782"/>
    </source>
</evidence>
<dbReference type="InterPro" id="IPR011059">
    <property type="entry name" value="Metal-dep_hydrolase_composite"/>
</dbReference>
<evidence type="ECO:0000313" key="8">
    <source>
        <dbReference type="Proteomes" id="UP001163687"/>
    </source>
</evidence>
<feature type="domain" description="Adenine deaminase C-terminal" evidence="6">
    <location>
        <begin position="408"/>
        <end position="570"/>
    </location>
</feature>
<dbReference type="InterPro" id="IPR032466">
    <property type="entry name" value="Metal_Hydrolase"/>
</dbReference>
<evidence type="ECO:0000313" key="7">
    <source>
        <dbReference type="EMBL" id="BDG60685.1"/>
    </source>
</evidence>
<dbReference type="GO" id="GO:0000034">
    <property type="term" value="F:adenine deaminase activity"/>
    <property type="evidence" value="ECO:0007669"/>
    <property type="project" value="UniProtKB-EC"/>
</dbReference>
<dbReference type="SUPFAM" id="SSF51338">
    <property type="entry name" value="Composite domain of metallo-dependent hydrolases"/>
    <property type="match status" value="1"/>
</dbReference>
<organism evidence="7 8">
    <name type="scientific">Caldinitratiruptor microaerophilus</name>
    <dbReference type="NCBI Taxonomy" id="671077"/>
    <lineage>
        <taxon>Bacteria</taxon>
        <taxon>Bacillati</taxon>
        <taxon>Bacillota</taxon>
        <taxon>Clostridia</taxon>
        <taxon>Eubacteriales</taxon>
        <taxon>Symbiobacteriaceae</taxon>
        <taxon>Caldinitratiruptor</taxon>
    </lineage>
</organism>
<dbReference type="PANTHER" id="PTHR11113">
    <property type="entry name" value="N-ACETYLGLUCOSAMINE-6-PHOSPHATE DEACETYLASE"/>
    <property type="match status" value="1"/>
</dbReference>
<comment type="similarity">
    <text evidence="1">Belongs to the metallo-dependent hydrolases superfamily. Adenine deaminase family.</text>
</comment>
<evidence type="ECO:0000256" key="1">
    <source>
        <dbReference type="ARBA" id="ARBA00006773"/>
    </source>
</evidence>
<sequence>MLTLDERRALMQVARGERPADLVIRGATLANVYSGELHPAHVAIYRGRIAYVGSRLTGVGPHTQVLDAEGLILAPGLVEPHAHPFVLYTPTGLVEGTLPRGTTAHFADDMILVYHGAPGIGAAADVAKELPVYLRWLARAAPATAGRPLFPPDEVRGRLGHAQTAGMMEYGRWPLQYRGDPPLLGAAQAALRLGKRVEGHLSGASAERLSALVASGITSDHEPIRAQEVVDRLRVGLWVMLRHSSLRPDLPEVIRAVTEAGVDTARLMFTTDGSTPAFIAEHGHLDEMLRIAVKAGVPPVRALQMATRNPATYYGAEGDIGGVAPGRRADLLLLPDLETFRPVRVLAAGQVVAEEGRLTAALPPGEAWARCCAVNPLPPAERVARPDLHAVPAPDAGPVPVIDHTNAVITRRIDVDVPRQDGRVDLSGRPGLLHAALFDQRGGRLARALVAGLGEVEGFATTYTVARGVLSLGRDPRAMALAARRVVELGGGFVVVEAGEVAWEFPLTVSAYMSPQPFAVLVEAERALRERLVRRGYPHNDVLYSLSFLTGDFLPRVRLTPAGLLDVMEEKVLVPSVPLG</sequence>
<keyword evidence="3" id="KW-0378">Hydrolase</keyword>
<feature type="domain" description="Amidohydrolase-related" evidence="5">
    <location>
        <begin position="73"/>
        <end position="352"/>
    </location>
</feature>
<gene>
    <name evidence="7" type="primary">yerA</name>
    <name evidence="7" type="ORF">caldi_17750</name>
</gene>
<accession>A0AA35CNQ9</accession>
<dbReference type="Gene3D" id="3.20.20.140">
    <property type="entry name" value="Metal-dependent hydrolases"/>
    <property type="match status" value="1"/>
</dbReference>
<dbReference type="KEGG" id="cmic:caldi_17750"/>
<evidence type="ECO:0000256" key="3">
    <source>
        <dbReference type="ARBA" id="ARBA00022801"/>
    </source>
</evidence>
<name>A0AA35CNQ9_9FIRM</name>
<dbReference type="PANTHER" id="PTHR11113:SF2">
    <property type="entry name" value="ADENINE DEAMINASE"/>
    <property type="match status" value="1"/>
</dbReference>
<keyword evidence="8" id="KW-1185">Reference proteome</keyword>
<evidence type="ECO:0000259" key="5">
    <source>
        <dbReference type="Pfam" id="PF01979"/>
    </source>
</evidence>
<dbReference type="InterPro" id="IPR006680">
    <property type="entry name" value="Amidohydro-rel"/>
</dbReference>
<comment type="catalytic activity">
    <reaction evidence="4">
        <text>adenine + H2O + H(+) = hypoxanthine + NH4(+)</text>
        <dbReference type="Rhea" id="RHEA:23688"/>
        <dbReference type="ChEBI" id="CHEBI:15377"/>
        <dbReference type="ChEBI" id="CHEBI:15378"/>
        <dbReference type="ChEBI" id="CHEBI:16708"/>
        <dbReference type="ChEBI" id="CHEBI:17368"/>
        <dbReference type="ChEBI" id="CHEBI:28938"/>
        <dbReference type="EC" id="3.5.4.2"/>
    </reaction>
</comment>
<dbReference type="Pfam" id="PF13382">
    <property type="entry name" value="Adenine_deam_C"/>
    <property type="match status" value="1"/>
</dbReference>